<accession>A0A3A8GB07</accession>
<comment type="caution">
    <text evidence="1">The sequence shown here is derived from an EMBL/GenBank/DDBJ whole genome shotgun (WGS) entry which is preliminary data.</text>
</comment>
<evidence type="ECO:0000313" key="1">
    <source>
        <dbReference type="EMBL" id="RKG55779.1"/>
    </source>
</evidence>
<dbReference type="Pfam" id="PF12977">
    <property type="entry name" value="DUF3861"/>
    <property type="match status" value="1"/>
</dbReference>
<sequence>MKQHQYEITLKHIADAQGNPSTYTEALRFNAYNHDDLFKVLEHLSKAQLLDDEKTKAFAVGLKLFGETLLENKDIPLFKEFLPQFIQFMKTLKQTVKTPSTQSVTIEQGESHE</sequence>
<gene>
    <name evidence="1" type="ORF">D7V64_01435</name>
</gene>
<evidence type="ECO:0000313" key="2">
    <source>
        <dbReference type="Proteomes" id="UP000281084"/>
    </source>
</evidence>
<dbReference type="Proteomes" id="UP000281084">
    <property type="component" value="Unassembled WGS sequence"/>
</dbReference>
<proteinExistence type="predicted"/>
<dbReference type="Gene3D" id="3.10.20.850">
    <property type="entry name" value="Protein of unknown function DUF3861"/>
    <property type="match status" value="1"/>
</dbReference>
<organism evidence="1 2">
    <name type="scientific">Acinetobacter cumulans</name>
    <dbReference type="NCBI Taxonomy" id="2136182"/>
    <lineage>
        <taxon>Bacteria</taxon>
        <taxon>Pseudomonadati</taxon>
        <taxon>Pseudomonadota</taxon>
        <taxon>Gammaproteobacteria</taxon>
        <taxon>Moraxellales</taxon>
        <taxon>Moraxellaceae</taxon>
        <taxon>Acinetobacter</taxon>
    </lineage>
</organism>
<protein>
    <submittedName>
        <fullName evidence="1">DUF3861 family protein</fullName>
    </submittedName>
</protein>
<dbReference type="InterPro" id="IPR024476">
    <property type="entry name" value="DUF3861"/>
</dbReference>
<dbReference type="InterPro" id="IPR038194">
    <property type="entry name" value="DUF3861_sf"/>
</dbReference>
<dbReference type="EMBL" id="RAXZ01000001">
    <property type="protein sequence ID" value="RKG55779.1"/>
    <property type="molecule type" value="Genomic_DNA"/>
</dbReference>
<name>A0A3A8GB07_9GAMM</name>
<dbReference type="RefSeq" id="WP_120366599.1">
    <property type="nucleotide sequence ID" value="NZ_RAXZ01000001.1"/>
</dbReference>
<dbReference type="AlphaFoldDB" id="A0A3A8GB07"/>
<reference evidence="1 2" key="1">
    <citation type="submission" date="2018-09" db="EMBL/GenBank/DDBJ databases">
        <title>The draft genome of Acinetobacter spp. strains.</title>
        <authorList>
            <person name="Qin J."/>
            <person name="Feng Y."/>
            <person name="Zong Z."/>
        </authorList>
    </citation>
    <scope>NUCLEOTIDE SEQUENCE [LARGE SCALE GENOMIC DNA]</scope>
    <source>
        <strain evidence="1 2">WCHAc060002</strain>
    </source>
</reference>